<dbReference type="EMBL" id="RDSR01000001">
    <property type="protein sequence ID" value="RNE67385.1"/>
    <property type="molecule type" value="Genomic_DNA"/>
</dbReference>
<dbReference type="PANTHER" id="PTHR21666">
    <property type="entry name" value="PEPTIDASE-RELATED"/>
    <property type="match status" value="1"/>
</dbReference>
<keyword evidence="1" id="KW-0175">Coiled coil</keyword>
<dbReference type="CDD" id="cd12797">
    <property type="entry name" value="M23_peptidase"/>
    <property type="match status" value="1"/>
</dbReference>
<dbReference type="Proteomes" id="UP000279859">
    <property type="component" value="Unassembled WGS sequence"/>
</dbReference>
<name>A0A3M8LPW6_9MICO</name>
<gene>
    <name evidence="3" type="ORF">EEJ31_01040</name>
</gene>
<dbReference type="PANTHER" id="PTHR21666:SF270">
    <property type="entry name" value="MUREIN HYDROLASE ACTIVATOR ENVC"/>
    <property type="match status" value="1"/>
</dbReference>
<evidence type="ECO:0000313" key="4">
    <source>
        <dbReference type="Proteomes" id="UP000279859"/>
    </source>
</evidence>
<accession>A0A3M8LPW6</accession>
<feature type="domain" description="M23ase beta-sheet core" evidence="2">
    <location>
        <begin position="349"/>
        <end position="444"/>
    </location>
</feature>
<dbReference type="GO" id="GO:0004222">
    <property type="term" value="F:metalloendopeptidase activity"/>
    <property type="evidence" value="ECO:0007669"/>
    <property type="project" value="TreeGrafter"/>
</dbReference>
<organism evidence="3 4">
    <name type="scientific">Cryobacterium tepidiphilum</name>
    <dbReference type="NCBI Taxonomy" id="2486026"/>
    <lineage>
        <taxon>Bacteria</taxon>
        <taxon>Bacillati</taxon>
        <taxon>Actinomycetota</taxon>
        <taxon>Actinomycetes</taxon>
        <taxon>Micrococcales</taxon>
        <taxon>Microbacteriaceae</taxon>
        <taxon>Cryobacterium</taxon>
    </lineage>
</organism>
<keyword evidence="4" id="KW-1185">Reference proteome</keyword>
<protein>
    <submittedName>
        <fullName evidence="3">M23 family metallopeptidase</fullName>
    </submittedName>
</protein>
<dbReference type="SUPFAM" id="SSF51261">
    <property type="entry name" value="Duplicated hybrid motif"/>
    <property type="match status" value="1"/>
</dbReference>
<dbReference type="AlphaFoldDB" id="A0A3M8LPW6"/>
<dbReference type="Gene3D" id="2.70.70.10">
    <property type="entry name" value="Glucose Permease (Domain IIA)"/>
    <property type="match status" value="1"/>
</dbReference>
<evidence type="ECO:0000259" key="2">
    <source>
        <dbReference type="Pfam" id="PF01551"/>
    </source>
</evidence>
<dbReference type="InterPro" id="IPR011055">
    <property type="entry name" value="Dup_hybrid_motif"/>
</dbReference>
<dbReference type="InterPro" id="IPR050570">
    <property type="entry name" value="Cell_wall_metabolism_enzyme"/>
</dbReference>
<dbReference type="OrthoDB" id="1099523at2"/>
<dbReference type="Pfam" id="PF01551">
    <property type="entry name" value="Peptidase_M23"/>
    <property type="match status" value="1"/>
</dbReference>
<feature type="coiled-coil region" evidence="1">
    <location>
        <begin position="226"/>
        <end position="299"/>
    </location>
</feature>
<evidence type="ECO:0000313" key="3">
    <source>
        <dbReference type="EMBL" id="RNE67385.1"/>
    </source>
</evidence>
<sequence length="457" mass="46644">MHRTGIATNRGAWAGLRTLRTRREGRLSRLSGGAIAAVIALVVSLAGPAHSALAVDYPTWDELQQAKSNTAAAAAKVAEIKTLIGGLQDQVAATEAEAEAKGVALQDAQFAFDAATRRAADLAAQAKESAKTADAATRQAGQLASQLYRTGGTDLSVNLLLQGSGNGAGAEQLLSKLGSMSKLVERSTEIYEDAQTAENTARSLGDQAEAAKKVREQRRVEAQKAMAEAQAAADAAAAALAESQAKSVELKQQLAFLQDTEAKTATAYKEGVAERARIAAAKEAARRAAEEAAREAAAEAAAESGSSGAGLGGGYVGDEGWAVPANGRITDGYGPRAVICGNDGCSKGYHSGTDLGAGCGANIYAAHSGTVDYAGRMGTYGNFILLDNGGGVSTGYAHIVDGGIHVDYGEHVEAGEVIASVGETGAADGCHLHFEVRINGSTIDAEPFMADRGAPLG</sequence>
<reference evidence="3 4" key="1">
    <citation type="submission" date="2018-11" db="EMBL/GenBank/DDBJ databases">
        <title>Cryobacterium sp. nov., isolated from rhizosphere soil of lettuce.</title>
        <authorList>
            <person name="Wang Y."/>
        </authorList>
    </citation>
    <scope>NUCLEOTIDE SEQUENCE [LARGE SCALE GENOMIC DNA]</scope>
    <source>
        <strain evidence="3 4">NEAU-85</strain>
    </source>
</reference>
<comment type="caution">
    <text evidence="3">The sequence shown here is derived from an EMBL/GenBank/DDBJ whole genome shotgun (WGS) entry which is preliminary data.</text>
</comment>
<evidence type="ECO:0000256" key="1">
    <source>
        <dbReference type="SAM" id="Coils"/>
    </source>
</evidence>
<dbReference type="InterPro" id="IPR016047">
    <property type="entry name" value="M23ase_b-sheet_dom"/>
</dbReference>
<proteinExistence type="predicted"/>